<dbReference type="Proteomes" id="UP000193240">
    <property type="component" value="Unassembled WGS sequence"/>
</dbReference>
<keyword evidence="2 5" id="KW-0812">Transmembrane</keyword>
<dbReference type="InParanoid" id="A0A1Y2LZK8"/>
<evidence type="ECO:0000256" key="3">
    <source>
        <dbReference type="ARBA" id="ARBA00022989"/>
    </source>
</evidence>
<evidence type="ECO:0000259" key="6">
    <source>
        <dbReference type="Pfam" id="PF13664"/>
    </source>
</evidence>
<sequence length="186" mass="21840">MRLQLADWFASVGPTPDKIRITISLLFYLFMYCILLSTQFLRTWIMPPLHLLAYSTLLGTELYQTFFMTKVTFQALPRKVFVNLQMTVFLVYFYGQTLLLLLVALTIPPRGVRSLIDSKTSMIIFAVAEITALLNILIYGPRTQALMCEREDLGMYCRARFRWYRLTTRSNPPREKKKYHGQVYRD</sequence>
<dbReference type="PANTHER" id="PTHR23241:SF102">
    <property type="entry name" value="LD23009P"/>
    <property type="match status" value="1"/>
</dbReference>
<comment type="subcellular location">
    <subcellularLocation>
        <location evidence="1">Membrane</location>
    </subcellularLocation>
</comment>
<proteinExistence type="predicted"/>
<feature type="transmembrane region" description="Helical" evidence="5">
    <location>
        <begin position="80"/>
        <end position="108"/>
    </location>
</feature>
<feature type="transmembrane region" description="Helical" evidence="5">
    <location>
        <begin position="120"/>
        <end position="140"/>
    </location>
</feature>
<keyword evidence="4 5" id="KW-0472">Membrane</keyword>
<evidence type="ECO:0000313" key="7">
    <source>
        <dbReference type="EMBL" id="OSS49325.1"/>
    </source>
</evidence>
<evidence type="ECO:0000256" key="2">
    <source>
        <dbReference type="ARBA" id="ARBA00022692"/>
    </source>
</evidence>
<dbReference type="Pfam" id="PF13664">
    <property type="entry name" value="DUF4149"/>
    <property type="match status" value="1"/>
</dbReference>
<feature type="domain" description="TMEM205-like" evidence="6">
    <location>
        <begin position="52"/>
        <end position="151"/>
    </location>
</feature>
<organism evidence="7 8">
    <name type="scientific">Epicoccum nigrum</name>
    <name type="common">Soil fungus</name>
    <name type="synonym">Epicoccum purpurascens</name>
    <dbReference type="NCBI Taxonomy" id="105696"/>
    <lineage>
        <taxon>Eukaryota</taxon>
        <taxon>Fungi</taxon>
        <taxon>Dikarya</taxon>
        <taxon>Ascomycota</taxon>
        <taxon>Pezizomycotina</taxon>
        <taxon>Dothideomycetes</taxon>
        <taxon>Pleosporomycetidae</taxon>
        <taxon>Pleosporales</taxon>
        <taxon>Pleosporineae</taxon>
        <taxon>Didymellaceae</taxon>
        <taxon>Epicoccum</taxon>
    </lineage>
</organism>
<accession>A0A1Y2LZK8</accession>
<dbReference type="AlphaFoldDB" id="A0A1Y2LZK8"/>
<name>A0A1Y2LZK8_EPING</name>
<evidence type="ECO:0000256" key="5">
    <source>
        <dbReference type="SAM" id="Phobius"/>
    </source>
</evidence>
<feature type="transmembrane region" description="Helical" evidence="5">
    <location>
        <begin position="51"/>
        <end position="68"/>
    </location>
</feature>
<dbReference type="GO" id="GO:0016020">
    <property type="term" value="C:membrane"/>
    <property type="evidence" value="ECO:0007669"/>
    <property type="project" value="UniProtKB-SubCell"/>
</dbReference>
<protein>
    <recommendedName>
        <fullName evidence="6">TMEM205-like domain-containing protein</fullName>
    </recommendedName>
</protein>
<feature type="transmembrane region" description="Helical" evidence="5">
    <location>
        <begin position="21"/>
        <end position="45"/>
    </location>
</feature>
<gene>
    <name evidence="7" type="ORF">B5807_05705</name>
</gene>
<dbReference type="EMBL" id="KZ107844">
    <property type="protein sequence ID" value="OSS49325.1"/>
    <property type="molecule type" value="Genomic_DNA"/>
</dbReference>
<evidence type="ECO:0000256" key="1">
    <source>
        <dbReference type="ARBA" id="ARBA00004370"/>
    </source>
</evidence>
<dbReference type="InterPro" id="IPR053009">
    <property type="entry name" value="Xanthocillin_Biosynth-Assoc"/>
</dbReference>
<dbReference type="InterPro" id="IPR025423">
    <property type="entry name" value="TMEM205-like"/>
</dbReference>
<evidence type="ECO:0000256" key="4">
    <source>
        <dbReference type="ARBA" id="ARBA00023136"/>
    </source>
</evidence>
<keyword evidence="8" id="KW-1185">Reference proteome</keyword>
<reference evidence="7 8" key="1">
    <citation type="journal article" date="2017" name="Genome Announc.">
        <title>Genome sequence of the saprophytic ascomycete Epicoccum nigrum ICMP 19927 strain isolated from New Zealand.</title>
        <authorList>
            <person name="Fokin M."/>
            <person name="Fleetwood D."/>
            <person name="Weir B.S."/>
            <person name="Villas-Boas S.G."/>
        </authorList>
    </citation>
    <scope>NUCLEOTIDE SEQUENCE [LARGE SCALE GENOMIC DNA]</scope>
    <source>
        <strain evidence="7 8">ICMP 19927</strain>
    </source>
</reference>
<dbReference type="PANTHER" id="PTHR23241">
    <property type="entry name" value="LATE EMBRYOGENESIS ABUNDANT PLANTS LEA-RELATED"/>
    <property type="match status" value="1"/>
</dbReference>
<keyword evidence="3 5" id="KW-1133">Transmembrane helix</keyword>
<evidence type="ECO:0000313" key="8">
    <source>
        <dbReference type="Proteomes" id="UP000193240"/>
    </source>
</evidence>